<dbReference type="GO" id="GO:0005886">
    <property type="term" value="C:plasma membrane"/>
    <property type="evidence" value="ECO:0007669"/>
    <property type="project" value="TreeGrafter"/>
</dbReference>
<evidence type="ECO:0000313" key="2">
    <source>
        <dbReference type="EMBL" id="VTS01783.1"/>
    </source>
</evidence>
<feature type="transmembrane region" description="Helical" evidence="1">
    <location>
        <begin position="137"/>
        <end position="162"/>
    </location>
</feature>
<organism evidence="2 3">
    <name type="scientific">Gemmata massiliana</name>
    <dbReference type="NCBI Taxonomy" id="1210884"/>
    <lineage>
        <taxon>Bacteria</taxon>
        <taxon>Pseudomonadati</taxon>
        <taxon>Planctomycetota</taxon>
        <taxon>Planctomycetia</taxon>
        <taxon>Gemmatales</taxon>
        <taxon>Gemmataceae</taxon>
        <taxon>Gemmata</taxon>
    </lineage>
</organism>
<feature type="transmembrane region" description="Helical" evidence="1">
    <location>
        <begin position="71"/>
        <end position="98"/>
    </location>
</feature>
<sequence length="171" mass="18179">MTALTSNTSSTFTARLDHVLDNFGAKADALGGHALRYGLVLILVWIGGMKFTTYEAEGIRPFVANSPFFAWTYPVLGVRGLSSILGITEILVGFLIAARPWLPRVSAVGSLLAVGMFLGTLSFLVTTPGTFVNDLGGFPAISVLGQFLIKDVALLAVSIWSFGEAARAARR</sequence>
<feature type="transmembrane region" description="Helical" evidence="1">
    <location>
        <begin position="105"/>
        <end position="125"/>
    </location>
</feature>
<dbReference type="PANTHER" id="PTHR40106:SF1">
    <property type="entry name" value="INNER MEMBRANE PROTEIN RCLC"/>
    <property type="match status" value="1"/>
</dbReference>
<dbReference type="PIRSF" id="PIRSF028065">
    <property type="entry name" value="UCP028065"/>
    <property type="match status" value="1"/>
</dbReference>
<dbReference type="Pfam" id="PF04224">
    <property type="entry name" value="DUF417"/>
    <property type="match status" value="1"/>
</dbReference>
<evidence type="ECO:0000313" key="3">
    <source>
        <dbReference type="Proteomes" id="UP000464178"/>
    </source>
</evidence>
<keyword evidence="3" id="KW-1185">Reference proteome</keyword>
<dbReference type="RefSeq" id="WP_162672555.1">
    <property type="nucleotide sequence ID" value="NZ_LR593886.1"/>
</dbReference>
<dbReference type="GO" id="GO:1901530">
    <property type="term" value="P:response to hypochlorite"/>
    <property type="evidence" value="ECO:0007669"/>
    <property type="project" value="TreeGrafter"/>
</dbReference>
<dbReference type="InterPro" id="IPR007339">
    <property type="entry name" value="RclC-like"/>
</dbReference>
<evidence type="ECO:0008006" key="4">
    <source>
        <dbReference type="Google" id="ProtNLM"/>
    </source>
</evidence>
<dbReference type="InterPro" id="IPR016865">
    <property type="entry name" value="RclC"/>
</dbReference>
<gene>
    <name evidence="2" type="ORF">SOIL9_77340</name>
</gene>
<protein>
    <recommendedName>
        <fullName evidence="4">DUF417 family protein</fullName>
    </recommendedName>
</protein>
<dbReference type="AlphaFoldDB" id="A0A6P2DIL7"/>
<dbReference type="Proteomes" id="UP000464178">
    <property type="component" value="Chromosome"/>
</dbReference>
<evidence type="ECO:0000256" key="1">
    <source>
        <dbReference type="SAM" id="Phobius"/>
    </source>
</evidence>
<accession>A0A6P2DIL7</accession>
<keyword evidence="1" id="KW-0812">Transmembrane</keyword>
<dbReference type="KEGG" id="gms:SOIL9_77340"/>
<keyword evidence="1" id="KW-0472">Membrane</keyword>
<dbReference type="EMBL" id="LR593886">
    <property type="protein sequence ID" value="VTS01783.1"/>
    <property type="molecule type" value="Genomic_DNA"/>
</dbReference>
<dbReference type="PANTHER" id="PTHR40106">
    <property type="entry name" value="INNER MEMBRANE PROTEIN RCLC"/>
    <property type="match status" value="1"/>
</dbReference>
<proteinExistence type="predicted"/>
<keyword evidence="1" id="KW-1133">Transmembrane helix</keyword>
<feature type="transmembrane region" description="Helical" evidence="1">
    <location>
        <begin position="34"/>
        <end position="51"/>
    </location>
</feature>
<reference evidence="2 3" key="1">
    <citation type="submission" date="2019-05" db="EMBL/GenBank/DDBJ databases">
        <authorList>
            <consortium name="Science for Life Laboratories"/>
        </authorList>
    </citation>
    <scope>NUCLEOTIDE SEQUENCE [LARGE SCALE GENOMIC DNA]</scope>
    <source>
        <strain evidence="2">Soil9</strain>
    </source>
</reference>
<name>A0A6P2DIL7_9BACT</name>